<dbReference type="Pfam" id="PF13927">
    <property type="entry name" value="Ig_3"/>
    <property type="match status" value="2"/>
</dbReference>
<feature type="region of interest" description="Disordered" evidence="16">
    <location>
        <begin position="887"/>
        <end position="911"/>
    </location>
</feature>
<feature type="domain" description="Ig-like" evidence="19">
    <location>
        <begin position="408"/>
        <end position="486"/>
    </location>
</feature>
<evidence type="ECO:0000256" key="11">
    <source>
        <dbReference type="ARBA" id="ARBA00023180"/>
    </source>
</evidence>
<comment type="subcellular location">
    <subcellularLocation>
        <location evidence="1">Membrane</location>
        <topology evidence="1">Single-pass type I membrane protein</topology>
    </subcellularLocation>
</comment>
<dbReference type="FunFam" id="2.60.40.10:FF:000648">
    <property type="entry name" value="Intercellular adhesion molecule 1"/>
    <property type="match status" value="1"/>
</dbReference>
<feature type="signal peptide" evidence="18">
    <location>
        <begin position="1"/>
        <end position="22"/>
    </location>
</feature>
<comment type="similarity">
    <text evidence="2">Belongs to the immunoglobulin superfamily. ICAM family.</text>
</comment>
<dbReference type="GO" id="GO:0005178">
    <property type="term" value="F:integrin binding"/>
    <property type="evidence" value="ECO:0007669"/>
    <property type="project" value="InterPro"/>
</dbReference>
<keyword evidence="10" id="KW-1015">Disulfide bond</keyword>
<keyword evidence="6" id="KW-0677">Repeat</keyword>
<dbReference type="SUPFAM" id="SSF48726">
    <property type="entry name" value="Immunoglobulin"/>
    <property type="match status" value="9"/>
</dbReference>
<dbReference type="FunFam" id="2.60.40.10:FF:000194">
    <property type="entry name" value="Intercellular adhesion molecule 1"/>
    <property type="match status" value="1"/>
</dbReference>
<evidence type="ECO:0000256" key="6">
    <source>
        <dbReference type="ARBA" id="ARBA00022737"/>
    </source>
</evidence>
<evidence type="ECO:0000256" key="4">
    <source>
        <dbReference type="ARBA" id="ARBA00022692"/>
    </source>
</evidence>
<keyword evidence="9 17" id="KW-0472">Membrane</keyword>
<reference evidence="21" key="1">
    <citation type="submission" date="2025-08" db="UniProtKB">
        <authorList>
            <consortium name="RefSeq"/>
        </authorList>
    </citation>
    <scope>IDENTIFICATION</scope>
    <source>
        <tissue evidence="21">Muscle</tissue>
    </source>
</reference>
<dbReference type="CTD" id="7087"/>
<dbReference type="InterPro" id="IPR013783">
    <property type="entry name" value="Ig-like_fold"/>
</dbReference>
<dbReference type="InterPro" id="IPR003598">
    <property type="entry name" value="Ig_sub2"/>
</dbReference>
<gene>
    <name evidence="21" type="primary">ICAM5</name>
</gene>
<dbReference type="SMART" id="SM00409">
    <property type="entry name" value="IG"/>
    <property type="match status" value="7"/>
</dbReference>
<feature type="domain" description="Ig-like" evidence="19">
    <location>
        <begin position="665"/>
        <end position="737"/>
    </location>
</feature>
<sequence length="921" mass="97183">MPGPSPGLRRALLGLWAALGLAFFGFSAVAQEPFWADLQPRVALVERGGSLWLNCSTNCPRPERGGLETSLRRNGTQRGLRWLARQLVDIREPETQPVCFFRCARRTLQARGLIRTFQRPDRVELVPLPTWQPVGENFTLSCRVPGAGPRASLTLTLLRGAQELIRRSFAGEPPRARGAVLTATVLARREDHGANFSCRAELDLRPHGLGLFENSSVPRELRTFALSPDLPRLTAPRLLEVGSERLVNCVLDGLFPASEAGVYLALGDQRLSPDITLEGEALMATATATASAEQEGASQLVCIVTLGGESRETRENVTVYSFPAPLLTLSEPSVPEGKMVTITCAAGARALVTLDGVPAAVPGRPAQLQLNATQNDDRRGFFCDATLEVNGETLNKNESAELRVLYAPRLDDSDCPRSWTWPEGPEQTLRCDARGNPAPSVHCARPDGGAVLALGLLGPITRALSGTYRCTAANIQGEAVKDVTLTVEYAPALDSMGCPERITWLEGTEASLSCVAHGFPPPNVSCVRSGEAEVMEGLLRVAREHAGIYRCEATNTRGSAAKNVAITVEYGPSFEELSCPSNWTWVEGSGRLFSCEVDGKPQPRLECIGSGGTSEGVLLPLASPEPSPRAPSIPNELAPGIYTCNATNRHGSMVKTVAVSVESPPQMNESTCPSHQTWLEGEAAKLTCVAGGRPSPQVRCSREGAPLSQRLHVSRQDAGTYRCLAINPHGTDARMVTVGVEYRPVVAELAASPPGGVRPGGNFTLTCRAEAWPPAQISWRAPPGALNFGLSSNNSTLSVAGALGSHGGEYECAATNAHGRHSKRITVRVAGPWLWVAVGGAAGGAALLAVGAGLAFYVQSTACKKGEYNVQEAESSGEAVCLNGTGGGSGGGAGPEGGTKPADTGEAPAGGEVFTIQLTSA</sequence>
<dbReference type="Pfam" id="PF03921">
    <property type="entry name" value="ICAM_N"/>
    <property type="match status" value="1"/>
</dbReference>
<feature type="compositionally biased region" description="Gly residues" evidence="16">
    <location>
        <begin position="887"/>
        <end position="897"/>
    </location>
</feature>
<evidence type="ECO:0000256" key="5">
    <source>
        <dbReference type="ARBA" id="ARBA00022729"/>
    </source>
</evidence>
<dbReference type="InterPro" id="IPR003599">
    <property type="entry name" value="Ig_sub"/>
</dbReference>
<evidence type="ECO:0000256" key="8">
    <source>
        <dbReference type="ARBA" id="ARBA00022989"/>
    </source>
</evidence>
<dbReference type="PANTHER" id="PTHR13771:SF9">
    <property type="entry name" value="INTERCELLULAR ADHESION MOLECULE 5"/>
    <property type="match status" value="1"/>
</dbReference>
<dbReference type="FunFam" id="2.60.40.10:FF:000950">
    <property type="entry name" value="Intercellular adhesion molecule 5"/>
    <property type="match status" value="1"/>
</dbReference>
<dbReference type="InterPro" id="IPR003987">
    <property type="entry name" value="ICAM_VCAM_N"/>
</dbReference>
<dbReference type="PRINTS" id="PR01472">
    <property type="entry name" value="ICAMVCAM1"/>
</dbReference>
<evidence type="ECO:0000256" key="7">
    <source>
        <dbReference type="ARBA" id="ARBA00022889"/>
    </source>
</evidence>
<dbReference type="AlphaFoldDB" id="A0A8B7SNI4"/>
<dbReference type="Pfam" id="PF21146">
    <property type="entry name" value="ICAM1_3_5_D2"/>
    <property type="match status" value="1"/>
</dbReference>
<evidence type="ECO:0000313" key="20">
    <source>
        <dbReference type="Proteomes" id="UP000694851"/>
    </source>
</evidence>
<comment type="function">
    <text evidence="13">ICAM proteins are ligands for the leukocyte adhesion protein LFA-1 (integrin alpha-L/beta-2).</text>
</comment>
<evidence type="ECO:0000313" key="21">
    <source>
        <dbReference type="RefSeq" id="XP_019514942.1"/>
    </source>
</evidence>
<evidence type="ECO:0000256" key="17">
    <source>
        <dbReference type="SAM" id="Phobius"/>
    </source>
</evidence>
<dbReference type="RefSeq" id="XP_019514942.1">
    <property type="nucleotide sequence ID" value="XM_019659397.1"/>
</dbReference>
<evidence type="ECO:0000256" key="14">
    <source>
        <dbReference type="ARBA" id="ARBA00069858"/>
    </source>
</evidence>
<keyword evidence="8 17" id="KW-1133">Transmembrane helix</keyword>
<dbReference type="InterPro" id="IPR013768">
    <property type="entry name" value="ICAM_N"/>
</dbReference>
<evidence type="ECO:0000256" key="1">
    <source>
        <dbReference type="ARBA" id="ARBA00004479"/>
    </source>
</evidence>
<dbReference type="FunFam" id="2.60.40.10:FF:000338">
    <property type="entry name" value="intercellular adhesion molecule 5"/>
    <property type="match status" value="1"/>
</dbReference>
<proteinExistence type="inferred from homology"/>
<dbReference type="FunFam" id="2.60.40.10:FF:000335">
    <property type="entry name" value="Intercellular adhesion molecule 5"/>
    <property type="match status" value="3"/>
</dbReference>
<dbReference type="GO" id="GO:0005886">
    <property type="term" value="C:plasma membrane"/>
    <property type="evidence" value="ECO:0007669"/>
    <property type="project" value="TreeGrafter"/>
</dbReference>
<protein>
    <recommendedName>
        <fullName evidence="14">Intercellular adhesion molecule 5</fullName>
    </recommendedName>
    <alternativeName>
        <fullName evidence="15">Telencephalin</fullName>
    </alternativeName>
</protein>
<evidence type="ECO:0000259" key="19">
    <source>
        <dbReference type="PROSITE" id="PS50835"/>
    </source>
</evidence>
<dbReference type="OrthoDB" id="6250964at2759"/>
<keyword evidence="11" id="KW-0325">Glycoprotein</keyword>
<dbReference type="PANTHER" id="PTHR13771">
    <property type="entry name" value="INTERCELLULAR ADHESION MOLECULE"/>
    <property type="match status" value="1"/>
</dbReference>
<evidence type="ECO:0000256" key="16">
    <source>
        <dbReference type="SAM" id="MobiDB-lite"/>
    </source>
</evidence>
<evidence type="ECO:0000256" key="3">
    <source>
        <dbReference type="ARBA" id="ARBA00022553"/>
    </source>
</evidence>
<evidence type="ECO:0000256" key="15">
    <source>
        <dbReference type="ARBA" id="ARBA00083861"/>
    </source>
</evidence>
<dbReference type="Gene3D" id="2.60.40.10">
    <property type="entry name" value="Immunoglobulins"/>
    <property type="match status" value="9"/>
</dbReference>
<dbReference type="GO" id="GO:0098609">
    <property type="term" value="P:cell-cell adhesion"/>
    <property type="evidence" value="ECO:0007669"/>
    <property type="project" value="InterPro"/>
</dbReference>
<evidence type="ECO:0000256" key="2">
    <source>
        <dbReference type="ARBA" id="ARBA00005925"/>
    </source>
</evidence>
<keyword evidence="4 17" id="KW-0812">Transmembrane</keyword>
<dbReference type="GeneID" id="109391653"/>
<dbReference type="KEGG" id="hai:109391653"/>
<name>A0A8B7SNI4_HIPAR</name>
<evidence type="ECO:0000256" key="12">
    <source>
        <dbReference type="ARBA" id="ARBA00023319"/>
    </source>
</evidence>
<dbReference type="InterPro" id="IPR048679">
    <property type="entry name" value="ICAM1_3_5_D2"/>
</dbReference>
<keyword evidence="5 18" id="KW-0732">Signal</keyword>
<organism evidence="20 21">
    <name type="scientific">Hipposideros armiger</name>
    <name type="common">Great Himalayan leaf-nosed bat</name>
    <dbReference type="NCBI Taxonomy" id="186990"/>
    <lineage>
        <taxon>Eukaryota</taxon>
        <taxon>Metazoa</taxon>
        <taxon>Chordata</taxon>
        <taxon>Craniata</taxon>
        <taxon>Vertebrata</taxon>
        <taxon>Euteleostomi</taxon>
        <taxon>Mammalia</taxon>
        <taxon>Eutheria</taxon>
        <taxon>Laurasiatheria</taxon>
        <taxon>Chiroptera</taxon>
        <taxon>Yinpterochiroptera</taxon>
        <taxon>Rhinolophoidea</taxon>
        <taxon>Hipposideridae</taxon>
        <taxon>Hipposideros</taxon>
    </lineage>
</organism>
<feature type="transmembrane region" description="Helical" evidence="17">
    <location>
        <begin position="833"/>
        <end position="858"/>
    </location>
</feature>
<dbReference type="PRINTS" id="PR01473">
    <property type="entry name" value="ICAM"/>
</dbReference>
<feature type="chain" id="PRO_5034521426" description="Intercellular adhesion molecule 5" evidence="18">
    <location>
        <begin position="23"/>
        <end position="921"/>
    </location>
</feature>
<dbReference type="InterPro" id="IPR003988">
    <property type="entry name" value="ICAM"/>
</dbReference>
<keyword evidence="20" id="KW-1185">Reference proteome</keyword>
<evidence type="ECO:0000256" key="13">
    <source>
        <dbReference type="ARBA" id="ARBA00053096"/>
    </source>
</evidence>
<dbReference type="InterPro" id="IPR036179">
    <property type="entry name" value="Ig-like_dom_sf"/>
</dbReference>
<evidence type="ECO:0000256" key="9">
    <source>
        <dbReference type="ARBA" id="ARBA00023136"/>
    </source>
</evidence>
<dbReference type="InterPro" id="IPR007110">
    <property type="entry name" value="Ig-like_dom"/>
</dbReference>
<feature type="domain" description="Ig-like" evidence="19">
    <location>
        <begin position="572"/>
        <end position="660"/>
    </location>
</feature>
<keyword evidence="12" id="KW-0393">Immunoglobulin domain</keyword>
<dbReference type="Proteomes" id="UP000694851">
    <property type="component" value="Unplaced"/>
</dbReference>
<feature type="domain" description="Ig-like" evidence="19">
    <location>
        <begin position="744"/>
        <end position="826"/>
    </location>
</feature>
<dbReference type="InterPro" id="IPR047012">
    <property type="entry name" value="ICAM_VCAM"/>
</dbReference>
<accession>A0A8B7SNI4</accession>
<keyword evidence="7" id="KW-0130">Cell adhesion</keyword>
<dbReference type="CDD" id="cd05755">
    <property type="entry name" value="IgC2_2_ICAM-1_like"/>
    <property type="match status" value="1"/>
</dbReference>
<feature type="domain" description="Ig-like" evidence="19">
    <location>
        <begin position="491"/>
        <end position="567"/>
    </location>
</feature>
<dbReference type="SMART" id="SM00408">
    <property type="entry name" value="IGc2"/>
    <property type="match status" value="4"/>
</dbReference>
<keyword evidence="3" id="KW-0597">Phosphoprotein</keyword>
<evidence type="ECO:0000256" key="10">
    <source>
        <dbReference type="ARBA" id="ARBA00023157"/>
    </source>
</evidence>
<dbReference type="FunFam" id="2.60.40.10:FF:000459">
    <property type="entry name" value="Intercellular adhesion molecule 1"/>
    <property type="match status" value="1"/>
</dbReference>
<dbReference type="PROSITE" id="PS50835">
    <property type="entry name" value="IG_LIKE"/>
    <property type="match status" value="5"/>
</dbReference>
<evidence type="ECO:0000256" key="18">
    <source>
        <dbReference type="SAM" id="SignalP"/>
    </source>
</evidence>